<dbReference type="GO" id="GO:0005886">
    <property type="term" value="C:plasma membrane"/>
    <property type="evidence" value="ECO:0007669"/>
    <property type="project" value="UniProtKB-SubCell"/>
</dbReference>
<dbReference type="PANTHER" id="PTHR14969">
    <property type="entry name" value="SPHINGOSINE-1-PHOSPHATE PHOSPHOHYDROLASE"/>
    <property type="match status" value="1"/>
</dbReference>
<evidence type="ECO:0000256" key="3">
    <source>
        <dbReference type="ARBA" id="ARBA00022692"/>
    </source>
</evidence>
<accession>A0A1F5ZWS2</accession>
<dbReference type="PANTHER" id="PTHR14969:SF62">
    <property type="entry name" value="DECAPRENYLPHOSPHORYL-5-PHOSPHORIBOSE PHOSPHATASE RV3807C-RELATED"/>
    <property type="match status" value="1"/>
</dbReference>
<keyword evidence="3 7" id="KW-0812">Transmembrane</keyword>
<proteinExistence type="predicted"/>
<evidence type="ECO:0000256" key="4">
    <source>
        <dbReference type="ARBA" id="ARBA00022801"/>
    </source>
</evidence>
<feature type="domain" description="Phosphatidic acid phosphatase type 2/haloperoxidase" evidence="8">
    <location>
        <begin position="60"/>
        <end position="170"/>
    </location>
</feature>
<dbReference type="InterPro" id="IPR000326">
    <property type="entry name" value="PAP2/HPO"/>
</dbReference>
<feature type="transmembrane region" description="Helical" evidence="7">
    <location>
        <begin position="131"/>
        <end position="147"/>
    </location>
</feature>
<feature type="transmembrane region" description="Helical" evidence="7">
    <location>
        <begin position="28"/>
        <end position="50"/>
    </location>
</feature>
<dbReference type="Pfam" id="PF01569">
    <property type="entry name" value="PAP2"/>
    <property type="match status" value="1"/>
</dbReference>
<feature type="transmembrane region" description="Helical" evidence="7">
    <location>
        <begin position="62"/>
        <end position="83"/>
    </location>
</feature>
<keyword evidence="5 7" id="KW-1133">Transmembrane helix</keyword>
<keyword evidence="4" id="KW-0378">Hydrolase</keyword>
<organism evidence="9 10">
    <name type="scientific">Candidatus Gottesmanbacteria bacterium RIFCSPHIGHO2_02_FULL_39_14</name>
    <dbReference type="NCBI Taxonomy" id="1798383"/>
    <lineage>
        <taxon>Bacteria</taxon>
        <taxon>Candidatus Gottesmaniibacteriota</taxon>
    </lineage>
</organism>
<dbReference type="STRING" id="1798383.A3D78_06435"/>
<feature type="transmembrane region" description="Helical" evidence="7">
    <location>
        <begin position="153"/>
        <end position="170"/>
    </location>
</feature>
<dbReference type="SUPFAM" id="SSF48317">
    <property type="entry name" value="Acid phosphatase/Vanadium-dependent haloperoxidase"/>
    <property type="match status" value="1"/>
</dbReference>
<dbReference type="EMBL" id="MFJM01000051">
    <property type="protein sequence ID" value="OGG16890.1"/>
    <property type="molecule type" value="Genomic_DNA"/>
</dbReference>
<dbReference type="SMART" id="SM00014">
    <property type="entry name" value="acidPPc"/>
    <property type="match status" value="1"/>
</dbReference>
<name>A0A1F5ZWS2_9BACT</name>
<comment type="caution">
    <text evidence="9">The sequence shown here is derived from an EMBL/GenBank/DDBJ whole genome shotgun (WGS) entry which is preliminary data.</text>
</comment>
<feature type="transmembrane region" description="Helical" evidence="7">
    <location>
        <begin position="103"/>
        <end position="124"/>
    </location>
</feature>
<evidence type="ECO:0000256" key="5">
    <source>
        <dbReference type="ARBA" id="ARBA00022989"/>
    </source>
</evidence>
<dbReference type="AlphaFoldDB" id="A0A1F5ZWS2"/>
<protein>
    <recommendedName>
        <fullName evidence="8">Phosphatidic acid phosphatase type 2/haloperoxidase domain-containing protein</fullName>
    </recommendedName>
</protein>
<gene>
    <name evidence="9" type="ORF">A3D78_06435</name>
</gene>
<dbReference type="Gene3D" id="1.20.144.10">
    <property type="entry name" value="Phosphatidic acid phosphatase type 2/haloperoxidase"/>
    <property type="match status" value="1"/>
</dbReference>
<evidence type="ECO:0000313" key="10">
    <source>
        <dbReference type="Proteomes" id="UP000176253"/>
    </source>
</evidence>
<evidence type="ECO:0000256" key="2">
    <source>
        <dbReference type="ARBA" id="ARBA00022475"/>
    </source>
</evidence>
<evidence type="ECO:0000256" key="7">
    <source>
        <dbReference type="SAM" id="Phobius"/>
    </source>
</evidence>
<keyword evidence="2" id="KW-1003">Cell membrane</keyword>
<evidence type="ECO:0000256" key="6">
    <source>
        <dbReference type="ARBA" id="ARBA00023136"/>
    </source>
</evidence>
<reference evidence="9 10" key="1">
    <citation type="journal article" date="2016" name="Nat. Commun.">
        <title>Thousands of microbial genomes shed light on interconnected biogeochemical processes in an aquifer system.</title>
        <authorList>
            <person name="Anantharaman K."/>
            <person name="Brown C.T."/>
            <person name="Hug L.A."/>
            <person name="Sharon I."/>
            <person name="Castelle C.J."/>
            <person name="Probst A.J."/>
            <person name="Thomas B.C."/>
            <person name="Singh A."/>
            <person name="Wilkins M.J."/>
            <person name="Karaoz U."/>
            <person name="Brodie E.L."/>
            <person name="Williams K.H."/>
            <person name="Hubbard S.S."/>
            <person name="Banfield J.F."/>
        </authorList>
    </citation>
    <scope>NUCLEOTIDE SEQUENCE [LARGE SCALE GENOMIC DNA]</scope>
</reference>
<comment type="subcellular location">
    <subcellularLocation>
        <location evidence="1">Cell membrane</location>
        <topology evidence="1">Multi-pass membrane protein</topology>
    </subcellularLocation>
</comment>
<dbReference type="InterPro" id="IPR036938">
    <property type="entry name" value="PAP2/HPO_sf"/>
</dbReference>
<keyword evidence="6 7" id="KW-0472">Membrane</keyword>
<dbReference type="Proteomes" id="UP000176253">
    <property type="component" value="Unassembled WGS sequence"/>
</dbReference>
<dbReference type="GO" id="GO:0016787">
    <property type="term" value="F:hydrolase activity"/>
    <property type="evidence" value="ECO:0007669"/>
    <property type="project" value="UniProtKB-KW"/>
</dbReference>
<evidence type="ECO:0000259" key="8">
    <source>
        <dbReference type="SMART" id="SM00014"/>
    </source>
</evidence>
<evidence type="ECO:0000313" key="9">
    <source>
        <dbReference type="EMBL" id="OGG16890.1"/>
    </source>
</evidence>
<sequence>MLAQILNLDRQIFIYINHLPHTPLFNDIFLFFSLVGVYGVIWIILSFILFITDKIKNQKEILTLLLSIFMELFVVELLMKNYFARVRPEYVFKNIIKVLSISSTYSFPSSHAALGFASAYVLAANRRKYQLLFYGLATLIAFSRIYLGKHYPSDVLTGAVIGVVTGWVSVKITKSIKMKEYF</sequence>
<evidence type="ECO:0000256" key="1">
    <source>
        <dbReference type="ARBA" id="ARBA00004651"/>
    </source>
</evidence>